<keyword evidence="3" id="KW-1185">Reference proteome</keyword>
<dbReference type="EMBL" id="CAJGYM010000004">
    <property type="protein sequence ID" value="CAD6186090.1"/>
    <property type="molecule type" value="Genomic_DNA"/>
</dbReference>
<feature type="region of interest" description="Disordered" evidence="1">
    <location>
        <begin position="1"/>
        <end position="69"/>
    </location>
</feature>
<dbReference type="AlphaFoldDB" id="A0A8S1GY91"/>
<gene>
    <name evidence="2" type="ORF">CAUJ_LOCUS2009</name>
</gene>
<dbReference type="Proteomes" id="UP000835052">
    <property type="component" value="Unassembled WGS sequence"/>
</dbReference>
<evidence type="ECO:0000313" key="2">
    <source>
        <dbReference type="EMBL" id="CAD6186090.1"/>
    </source>
</evidence>
<feature type="compositionally biased region" description="Polar residues" evidence="1">
    <location>
        <begin position="31"/>
        <end position="45"/>
    </location>
</feature>
<name>A0A8S1GY91_9PELO</name>
<sequence>MEVPPRFTPPTSEDTTRLLPPPTEPEMRARSTISSGATDGFSLSKQAHEEGRPSAKAQDVRAHSANHPTCARSEFAESLMETRDVVERAQRPCASLAKDEINIRRPSAESLIRPETLQKSSSVVVSKRKE</sequence>
<organism evidence="2 3">
    <name type="scientific">Caenorhabditis auriculariae</name>
    <dbReference type="NCBI Taxonomy" id="2777116"/>
    <lineage>
        <taxon>Eukaryota</taxon>
        <taxon>Metazoa</taxon>
        <taxon>Ecdysozoa</taxon>
        <taxon>Nematoda</taxon>
        <taxon>Chromadorea</taxon>
        <taxon>Rhabditida</taxon>
        <taxon>Rhabditina</taxon>
        <taxon>Rhabditomorpha</taxon>
        <taxon>Rhabditoidea</taxon>
        <taxon>Rhabditidae</taxon>
        <taxon>Peloderinae</taxon>
        <taxon>Caenorhabditis</taxon>
    </lineage>
</organism>
<comment type="caution">
    <text evidence="2">The sequence shown here is derived from an EMBL/GenBank/DDBJ whole genome shotgun (WGS) entry which is preliminary data.</text>
</comment>
<protein>
    <submittedName>
        <fullName evidence="2">Uncharacterized protein</fullName>
    </submittedName>
</protein>
<feature type="compositionally biased region" description="Basic and acidic residues" evidence="1">
    <location>
        <begin position="46"/>
        <end position="62"/>
    </location>
</feature>
<evidence type="ECO:0000313" key="3">
    <source>
        <dbReference type="Proteomes" id="UP000835052"/>
    </source>
</evidence>
<reference evidence="2" key="1">
    <citation type="submission" date="2020-10" db="EMBL/GenBank/DDBJ databases">
        <authorList>
            <person name="Kikuchi T."/>
        </authorList>
    </citation>
    <scope>NUCLEOTIDE SEQUENCE</scope>
    <source>
        <strain evidence="2">NKZ352</strain>
    </source>
</reference>
<evidence type="ECO:0000256" key="1">
    <source>
        <dbReference type="SAM" id="MobiDB-lite"/>
    </source>
</evidence>
<proteinExistence type="predicted"/>
<accession>A0A8S1GY91</accession>